<evidence type="ECO:0000256" key="1">
    <source>
        <dbReference type="SAM" id="SignalP"/>
    </source>
</evidence>
<dbReference type="Gene3D" id="1.25.40.10">
    <property type="entry name" value="Tetratricopeptide repeat domain"/>
    <property type="match status" value="2"/>
</dbReference>
<dbReference type="RefSeq" id="WP_405275841.1">
    <property type="nucleotide sequence ID" value="NZ_CP144380.1"/>
</dbReference>
<feature type="chain" id="PRO_5045923441" evidence="1">
    <location>
        <begin position="30"/>
        <end position="384"/>
    </location>
</feature>
<accession>A0ABU9EBP6</accession>
<dbReference type="SUPFAM" id="SSF48452">
    <property type="entry name" value="TPR-like"/>
    <property type="match status" value="1"/>
</dbReference>
<gene>
    <name evidence="2" type="ORF">WI372_10395</name>
</gene>
<proteinExistence type="predicted"/>
<keyword evidence="1" id="KW-0732">Signal</keyword>
<protein>
    <submittedName>
        <fullName evidence="2">Tetratricopeptide repeat protein</fullName>
    </submittedName>
</protein>
<feature type="signal peptide" evidence="1">
    <location>
        <begin position="1"/>
        <end position="29"/>
    </location>
</feature>
<reference evidence="2 3" key="1">
    <citation type="submission" date="2024-02" db="EMBL/GenBank/DDBJ databases">
        <title>A novel Gemmatimonadota bacterium.</title>
        <authorList>
            <person name="Du Z.-J."/>
            <person name="Ye Y.-Q."/>
        </authorList>
    </citation>
    <scope>NUCLEOTIDE SEQUENCE [LARGE SCALE GENOMIC DNA]</scope>
    <source>
        <strain evidence="2 3">DH-20</strain>
    </source>
</reference>
<sequence>MQSKPPRSFRALRKGWPAIVAALALPASAGSVAGQAPEFKVEVPGLEAFECAPPGEVVEASQEEARQAAQLGSTARQALILGDAQRARDLLGRAVGLDPSSPGLAYQYGRVLEDLGERREAVLQYCAALAAGAQGEDAADARDRVVRFAESERRRIAPDALDAFEAGVAAVGENRMDDAEAAFVEAIEGHADFPEAEFNRALVLEHLGRAMEAADAYRAYLRLRPDAPDAIRVSERIGQLQVAPGARPSSGSALALGMLLPGGGQFYTGRPLGGVALLAAAGGAAAAAFLVSETDVRCLRAVEPGASCPPDQIIGRTTSHPYRTLGLIGVGAVALGGAIEAFLHARGVDEVEVANLGGNRSMLLGPSLQSHGLGADVRFIRVVF</sequence>
<organism evidence="2 3">
    <name type="scientific">Gaopeijia maritima</name>
    <dbReference type="NCBI Taxonomy" id="3119007"/>
    <lineage>
        <taxon>Bacteria</taxon>
        <taxon>Pseudomonadati</taxon>
        <taxon>Gemmatimonadota</taxon>
        <taxon>Longimicrobiia</taxon>
        <taxon>Gaopeijiales</taxon>
        <taxon>Gaopeijiaceae</taxon>
        <taxon>Gaopeijia</taxon>
    </lineage>
</organism>
<comment type="caution">
    <text evidence="2">The sequence shown here is derived from an EMBL/GenBank/DDBJ whole genome shotgun (WGS) entry which is preliminary data.</text>
</comment>
<name>A0ABU9EBP6_9BACT</name>
<evidence type="ECO:0000313" key="3">
    <source>
        <dbReference type="Proteomes" id="UP001484239"/>
    </source>
</evidence>
<dbReference type="InterPro" id="IPR011990">
    <property type="entry name" value="TPR-like_helical_dom_sf"/>
</dbReference>
<dbReference type="EMBL" id="JBBHLI010000005">
    <property type="protein sequence ID" value="MEK9501385.1"/>
    <property type="molecule type" value="Genomic_DNA"/>
</dbReference>
<evidence type="ECO:0000313" key="2">
    <source>
        <dbReference type="EMBL" id="MEK9501385.1"/>
    </source>
</evidence>
<dbReference type="Proteomes" id="UP001484239">
    <property type="component" value="Unassembled WGS sequence"/>
</dbReference>
<dbReference type="Pfam" id="PF13432">
    <property type="entry name" value="TPR_16"/>
    <property type="match status" value="1"/>
</dbReference>
<keyword evidence="3" id="KW-1185">Reference proteome</keyword>